<dbReference type="EMBL" id="JBBWWQ010000018">
    <property type="protein sequence ID" value="KAK8921412.1"/>
    <property type="molecule type" value="Genomic_DNA"/>
</dbReference>
<feature type="active site" evidence="1">
    <location>
        <position position="192"/>
    </location>
</feature>
<dbReference type="PROSITE" id="PS01174">
    <property type="entry name" value="LIPASE_GDXG_SER"/>
    <property type="match status" value="1"/>
</dbReference>
<evidence type="ECO:0000259" key="2">
    <source>
        <dbReference type="Pfam" id="PF07859"/>
    </source>
</evidence>
<dbReference type="SUPFAM" id="SSF53474">
    <property type="entry name" value="alpha/beta-Hydrolases"/>
    <property type="match status" value="1"/>
</dbReference>
<dbReference type="GO" id="GO:0016787">
    <property type="term" value="F:hydrolase activity"/>
    <property type="evidence" value="ECO:0007669"/>
    <property type="project" value="InterPro"/>
</dbReference>
<organism evidence="3 4">
    <name type="scientific">Platanthera zijinensis</name>
    <dbReference type="NCBI Taxonomy" id="2320716"/>
    <lineage>
        <taxon>Eukaryota</taxon>
        <taxon>Viridiplantae</taxon>
        <taxon>Streptophyta</taxon>
        <taxon>Embryophyta</taxon>
        <taxon>Tracheophyta</taxon>
        <taxon>Spermatophyta</taxon>
        <taxon>Magnoliopsida</taxon>
        <taxon>Liliopsida</taxon>
        <taxon>Asparagales</taxon>
        <taxon>Orchidaceae</taxon>
        <taxon>Orchidoideae</taxon>
        <taxon>Orchideae</taxon>
        <taxon>Orchidinae</taxon>
        <taxon>Platanthera</taxon>
    </lineage>
</organism>
<evidence type="ECO:0000256" key="1">
    <source>
        <dbReference type="PROSITE-ProRule" id="PRU10038"/>
    </source>
</evidence>
<evidence type="ECO:0000313" key="3">
    <source>
        <dbReference type="EMBL" id="KAK8921412.1"/>
    </source>
</evidence>
<comment type="caution">
    <text evidence="3">The sequence shown here is derived from an EMBL/GenBank/DDBJ whole genome shotgun (WGS) entry which is preliminary data.</text>
</comment>
<sequence length="349" mass="38170">MERILIPIFTSHARSLSKAFHRADQGMSTNASPGAADDNDELIYDMVSLMRIYRSGRVERFEPFEFVPPSADPATGVESEDIVINPTTGISVRFYRPLSAAPIGRRRNLPILVYFHGGGFCVHRPSSAHYHNYLNILTGKANILAVSVDYRLAPEHPLPIAYDDSWEALQWVLGGGCGGEGDCDRVILAGDSAGGNIVHNLCMRLGSEGRKVEGMVLANPFFWGKERIGVEQGKAREGSILNISVLDQWWSILFPALAGLDDPRLNPVAEGAPSLANLGCGRVLICAGEKDLLVDRARIYCEKLRDSGWGGEVEITVAGGKDHGYFLEYPGSREAEAFLESFVSFCNKV</sequence>
<gene>
    <name evidence="3" type="primary">CXE2</name>
    <name evidence="3" type="ORF">KSP39_PZI020683</name>
</gene>
<dbReference type="PANTHER" id="PTHR23024:SF577">
    <property type="entry name" value="CARBOXYLESTERASE 2-RELATED"/>
    <property type="match status" value="1"/>
</dbReference>
<protein>
    <submittedName>
        <fullName evidence="3">Carboxylesterase 2</fullName>
    </submittedName>
</protein>
<dbReference type="PANTHER" id="PTHR23024">
    <property type="entry name" value="ARYLACETAMIDE DEACETYLASE"/>
    <property type="match status" value="1"/>
</dbReference>
<dbReference type="InterPro" id="IPR050466">
    <property type="entry name" value="Carboxylest/Gibb_receptor"/>
</dbReference>
<dbReference type="InterPro" id="IPR033140">
    <property type="entry name" value="Lipase_GDXG_put_SER_AS"/>
</dbReference>
<dbReference type="InterPro" id="IPR029058">
    <property type="entry name" value="AB_hydrolase_fold"/>
</dbReference>
<evidence type="ECO:0000313" key="4">
    <source>
        <dbReference type="Proteomes" id="UP001418222"/>
    </source>
</evidence>
<proteinExistence type="predicted"/>
<reference evidence="3 4" key="1">
    <citation type="journal article" date="2022" name="Nat. Plants">
        <title>Genomes of leafy and leafless Platanthera orchids illuminate the evolution of mycoheterotrophy.</title>
        <authorList>
            <person name="Li M.H."/>
            <person name="Liu K.W."/>
            <person name="Li Z."/>
            <person name="Lu H.C."/>
            <person name="Ye Q.L."/>
            <person name="Zhang D."/>
            <person name="Wang J.Y."/>
            <person name="Li Y.F."/>
            <person name="Zhong Z.M."/>
            <person name="Liu X."/>
            <person name="Yu X."/>
            <person name="Liu D.K."/>
            <person name="Tu X.D."/>
            <person name="Liu B."/>
            <person name="Hao Y."/>
            <person name="Liao X.Y."/>
            <person name="Jiang Y.T."/>
            <person name="Sun W.H."/>
            <person name="Chen J."/>
            <person name="Chen Y.Q."/>
            <person name="Ai Y."/>
            <person name="Zhai J.W."/>
            <person name="Wu S.S."/>
            <person name="Zhou Z."/>
            <person name="Hsiao Y.Y."/>
            <person name="Wu W.L."/>
            <person name="Chen Y.Y."/>
            <person name="Lin Y.F."/>
            <person name="Hsu J.L."/>
            <person name="Li C.Y."/>
            <person name="Wang Z.W."/>
            <person name="Zhao X."/>
            <person name="Zhong W.Y."/>
            <person name="Ma X.K."/>
            <person name="Ma L."/>
            <person name="Huang J."/>
            <person name="Chen G.Z."/>
            <person name="Huang M.Z."/>
            <person name="Huang L."/>
            <person name="Peng D.H."/>
            <person name="Luo Y.B."/>
            <person name="Zou S.Q."/>
            <person name="Chen S.P."/>
            <person name="Lan S."/>
            <person name="Tsai W.C."/>
            <person name="Van de Peer Y."/>
            <person name="Liu Z.J."/>
        </authorList>
    </citation>
    <scope>NUCLEOTIDE SEQUENCE [LARGE SCALE GENOMIC DNA]</scope>
    <source>
        <strain evidence="3">Lor287</strain>
    </source>
</reference>
<dbReference type="AlphaFoldDB" id="A0AAP0FWV5"/>
<name>A0AAP0FWV5_9ASPA</name>
<accession>A0AAP0FWV5</accession>
<dbReference type="InterPro" id="IPR013094">
    <property type="entry name" value="AB_hydrolase_3"/>
</dbReference>
<feature type="domain" description="Alpha/beta hydrolase fold-3" evidence="2">
    <location>
        <begin position="112"/>
        <end position="326"/>
    </location>
</feature>
<keyword evidence="4" id="KW-1185">Reference proteome</keyword>
<dbReference type="Pfam" id="PF07859">
    <property type="entry name" value="Abhydrolase_3"/>
    <property type="match status" value="1"/>
</dbReference>
<dbReference type="Gene3D" id="3.40.50.1820">
    <property type="entry name" value="alpha/beta hydrolase"/>
    <property type="match status" value="1"/>
</dbReference>
<dbReference type="Proteomes" id="UP001418222">
    <property type="component" value="Unassembled WGS sequence"/>
</dbReference>